<evidence type="ECO:0000259" key="2">
    <source>
        <dbReference type="PROSITE" id="PS51737"/>
    </source>
</evidence>
<dbReference type="Proteomes" id="UP000001572">
    <property type="component" value="Chromosome"/>
</dbReference>
<keyword evidence="4" id="KW-1185">Reference proteome</keyword>
<dbReference type="HOGENOM" id="CLU_010686_18_14_9"/>
<evidence type="ECO:0000259" key="1">
    <source>
        <dbReference type="PROSITE" id="PS51736"/>
    </source>
</evidence>
<feature type="domain" description="Recombinase" evidence="2">
    <location>
        <begin position="164"/>
        <end position="318"/>
    </location>
</feature>
<dbReference type="Gene3D" id="3.40.50.1390">
    <property type="entry name" value="Resolvase, N-terminal catalytic domain"/>
    <property type="match status" value="1"/>
</dbReference>
<dbReference type="InterPro" id="IPR006119">
    <property type="entry name" value="Resolv_N"/>
</dbReference>
<reference evidence="4" key="1">
    <citation type="journal article" date="2016" name="Genome Announc.">
        <title>Complete genome sequence of Alkaliphilus metalliredigens strain QYMF, an alkaliphilic and metal-reducing bacterium isolated from borax-contaminated leachate ponds.</title>
        <authorList>
            <person name="Hwang C."/>
            <person name="Copeland A."/>
            <person name="Lucas S."/>
            <person name="Lapidus A."/>
            <person name="Barry K."/>
            <person name="Detter J.C."/>
            <person name="Glavina Del Rio T."/>
            <person name="Hammon N."/>
            <person name="Israni S."/>
            <person name="Dalin E."/>
            <person name="Tice H."/>
            <person name="Pitluck S."/>
            <person name="Chertkov O."/>
            <person name="Brettin T."/>
            <person name="Bruce D."/>
            <person name="Han C."/>
            <person name="Schmutz J."/>
            <person name="Larimer F."/>
            <person name="Land M.L."/>
            <person name="Hauser L."/>
            <person name="Kyrpides N."/>
            <person name="Mikhailova N."/>
            <person name="Ye Q."/>
            <person name="Zhou J."/>
            <person name="Richardson P."/>
            <person name="Fields M.W."/>
        </authorList>
    </citation>
    <scope>NUCLEOTIDE SEQUENCE [LARGE SCALE GENOMIC DNA]</scope>
    <source>
        <strain evidence="4">QYMF</strain>
    </source>
</reference>
<name>A6TMS3_ALKMQ</name>
<evidence type="ECO:0000313" key="4">
    <source>
        <dbReference type="Proteomes" id="UP000001572"/>
    </source>
</evidence>
<dbReference type="STRING" id="293826.Amet_1286"/>
<evidence type="ECO:0000313" key="3">
    <source>
        <dbReference type="EMBL" id="ABR47491.1"/>
    </source>
</evidence>
<proteinExistence type="predicted"/>
<dbReference type="GO" id="GO:0003677">
    <property type="term" value="F:DNA binding"/>
    <property type="evidence" value="ECO:0007669"/>
    <property type="project" value="InterPro"/>
</dbReference>
<dbReference type="Pfam" id="PF07508">
    <property type="entry name" value="Recombinase"/>
    <property type="match status" value="1"/>
</dbReference>
<gene>
    <name evidence="3" type="ordered locus">Amet_1286</name>
</gene>
<dbReference type="PROSITE" id="PS51737">
    <property type="entry name" value="RECOMBINASE_DNA_BIND"/>
    <property type="match status" value="1"/>
</dbReference>
<dbReference type="SMART" id="SM00857">
    <property type="entry name" value="Resolvase"/>
    <property type="match status" value="1"/>
</dbReference>
<sequence length="541" mass="63033">MCTVAIYSRKSKFTGKGESIQNQIELCQEYAEKHFSSSDFSIYEDEGYSGGDVDRPMFKSLMKDIKNRKIKLLICYRLDRVSRNISDFSRLMELLEKYNVDFVSIREQFDTSTPMGRAMMYITSVFSHLERETIAERIKDNMYQLARTGRWLGGNTPMGYTSHPLAYYDHNGSEKKMYALSPIPDELKIVRELYHKYLGLSSLTQLESWTLENNIKTKNGKDFDKSILKIILTNPVYTIADKLIYRYFKDQGADITHSPDEFNDRHGLMVFNKYNEKNNRILKKDVSEWIIAVGRHPGVISSQDWIRTQELLQYNSKKAPRSATGKVGLLAEVLRCGHCGSRMRVIVYRRKSGTYHYYRCLLKERSKGSKCCVENLNGKRADQYVIDKIKNIGYEKHEFYHHLRQLKGNINDFTSFNHFKEVDLKKELKQSQKSIYNLTLKLSTTTDDTVTKYIIQQIKELDLKITENQFKIQKVKDDEVAVSKKQTDIDSLLNLINNFSAHTDQLSFLEKKKLLKQVVDHITWDGGQLEIVLLDKNALTY</sequence>
<dbReference type="InterPro" id="IPR038109">
    <property type="entry name" value="DNA_bind_recomb_sf"/>
</dbReference>
<dbReference type="Pfam" id="PF13408">
    <property type="entry name" value="Zn_ribbon_recom"/>
    <property type="match status" value="1"/>
</dbReference>
<dbReference type="GO" id="GO:0000150">
    <property type="term" value="F:DNA strand exchange activity"/>
    <property type="evidence" value="ECO:0007669"/>
    <property type="project" value="InterPro"/>
</dbReference>
<dbReference type="RefSeq" id="WP_012062532.1">
    <property type="nucleotide sequence ID" value="NC_009633.1"/>
</dbReference>
<dbReference type="SUPFAM" id="SSF53041">
    <property type="entry name" value="Resolvase-like"/>
    <property type="match status" value="1"/>
</dbReference>
<dbReference type="InterPro" id="IPR025827">
    <property type="entry name" value="Zn_ribbon_recom_dom"/>
</dbReference>
<organism evidence="3 4">
    <name type="scientific">Alkaliphilus metalliredigens (strain QYMF)</name>
    <dbReference type="NCBI Taxonomy" id="293826"/>
    <lineage>
        <taxon>Bacteria</taxon>
        <taxon>Bacillati</taxon>
        <taxon>Bacillota</taxon>
        <taxon>Clostridia</taxon>
        <taxon>Peptostreptococcales</taxon>
        <taxon>Natronincolaceae</taxon>
        <taxon>Alkaliphilus</taxon>
    </lineage>
</organism>
<dbReference type="InterPro" id="IPR011109">
    <property type="entry name" value="DNA_bind_recombinase_dom"/>
</dbReference>
<dbReference type="EMBL" id="CP000724">
    <property type="protein sequence ID" value="ABR47491.1"/>
    <property type="molecule type" value="Genomic_DNA"/>
</dbReference>
<dbReference type="KEGG" id="amt:Amet_1286"/>
<dbReference type="PANTHER" id="PTHR30461">
    <property type="entry name" value="DNA-INVERTASE FROM LAMBDOID PROPHAGE"/>
    <property type="match status" value="1"/>
</dbReference>
<dbReference type="PROSITE" id="PS51736">
    <property type="entry name" value="RECOMBINASES_3"/>
    <property type="match status" value="1"/>
</dbReference>
<protein>
    <submittedName>
        <fullName evidence="3">Resolvase, N-terminal domain</fullName>
    </submittedName>
</protein>
<dbReference type="PANTHER" id="PTHR30461:SF23">
    <property type="entry name" value="DNA RECOMBINASE-RELATED"/>
    <property type="match status" value="1"/>
</dbReference>
<accession>A6TMS3</accession>
<dbReference type="InterPro" id="IPR050639">
    <property type="entry name" value="SSR_resolvase"/>
</dbReference>
<dbReference type="Gene3D" id="3.90.1750.20">
    <property type="entry name" value="Putative Large Serine Recombinase, Chain B, Domain 2"/>
    <property type="match status" value="2"/>
</dbReference>
<dbReference type="eggNOG" id="COG1961">
    <property type="taxonomic scope" value="Bacteria"/>
</dbReference>
<dbReference type="InterPro" id="IPR036162">
    <property type="entry name" value="Resolvase-like_N_sf"/>
</dbReference>
<dbReference type="CDD" id="cd00338">
    <property type="entry name" value="Ser_Recombinase"/>
    <property type="match status" value="1"/>
</dbReference>
<feature type="domain" description="Resolvase/invertase-type recombinase catalytic" evidence="1">
    <location>
        <begin position="3"/>
        <end position="149"/>
    </location>
</feature>
<dbReference type="Pfam" id="PF00239">
    <property type="entry name" value="Resolvase"/>
    <property type="match status" value="1"/>
</dbReference>
<dbReference type="AlphaFoldDB" id="A6TMS3"/>